<evidence type="ECO:0000256" key="1">
    <source>
        <dbReference type="SAM" id="MobiDB-lite"/>
    </source>
</evidence>
<dbReference type="InterPro" id="IPR036770">
    <property type="entry name" value="Ankyrin_rpt-contain_sf"/>
</dbReference>
<accession>A0A6U2HGA8</accession>
<dbReference type="SMART" id="SM00248">
    <property type="entry name" value="ANK"/>
    <property type="match status" value="3"/>
</dbReference>
<dbReference type="SUPFAM" id="SSF48403">
    <property type="entry name" value="Ankyrin repeat"/>
    <property type="match status" value="1"/>
</dbReference>
<feature type="domain" description="Limiting CO2-inducible protein B/C beta carbonyic anhydrase" evidence="2">
    <location>
        <begin position="79"/>
        <end position="290"/>
    </location>
</feature>
<gene>
    <name evidence="4" type="ORF">HAND00432_LOCUS1517</name>
    <name evidence="3" type="ORF">HAND1043_LOCUS16492</name>
</gene>
<dbReference type="EMBL" id="HBFX01002510">
    <property type="protein sequence ID" value="CAD8946999.1"/>
    <property type="molecule type" value="Transcribed_RNA"/>
</dbReference>
<feature type="region of interest" description="Disordered" evidence="1">
    <location>
        <begin position="1"/>
        <end position="61"/>
    </location>
</feature>
<evidence type="ECO:0000313" key="3">
    <source>
        <dbReference type="EMBL" id="CAD8749988.1"/>
    </source>
</evidence>
<organism evidence="3">
    <name type="scientific">Hemiselmis andersenii</name>
    <name type="common">Cryptophyte alga</name>
    <dbReference type="NCBI Taxonomy" id="464988"/>
    <lineage>
        <taxon>Eukaryota</taxon>
        <taxon>Cryptophyceae</taxon>
        <taxon>Cryptomonadales</taxon>
        <taxon>Hemiselmidaceae</taxon>
        <taxon>Hemiselmis</taxon>
    </lineage>
</organism>
<dbReference type="PANTHER" id="PTHR38016">
    <property type="entry name" value="UNNAMED PRODUCT"/>
    <property type="match status" value="1"/>
</dbReference>
<dbReference type="Pfam" id="PF00023">
    <property type="entry name" value="Ank"/>
    <property type="match status" value="1"/>
</dbReference>
<dbReference type="EMBL" id="HBFK01027121">
    <property type="protein sequence ID" value="CAD8749988.1"/>
    <property type="molecule type" value="Transcribed_RNA"/>
</dbReference>
<protein>
    <recommendedName>
        <fullName evidence="2">Limiting CO2-inducible protein B/C beta carbonyic anhydrase domain-containing protein</fullName>
    </recommendedName>
</protein>
<reference evidence="3" key="1">
    <citation type="submission" date="2021-01" db="EMBL/GenBank/DDBJ databases">
        <authorList>
            <person name="Corre E."/>
            <person name="Pelletier E."/>
            <person name="Niang G."/>
            <person name="Scheremetjew M."/>
            <person name="Finn R."/>
            <person name="Kale V."/>
            <person name="Holt S."/>
            <person name="Cochrane G."/>
            <person name="Meng A."/>
            <person name="Brown T."/>
            <person name="Cohen L."/>
        </authorList>
    </citation>
    <scope>NUCLEOTIDE SEQUENCE</scope>
    <source>
        <strain evidence="3">CCMP441</strain>
        <strain evidence="4">CCMP644</strain>
    </source>
</reference>
<evidence type="ECO:0000313" key="4">
    <source>
        <dbReference type="EMBL" id="CAD8946999.1"/>
    </source>
</evidence>
<dbReference type="InterPro" id="IPR002110">
    <property type="entry name" value="Ankyrin_rpt"/>
</dbReference>
<dbReference type="Pfam" id="PF18599">
    <property type="entry name" value="LCIB_C_CA"/>
    <property type="match status" value="1"/>
</dbReference>
<proteinExistence type="predicted"/>
<dbReference type="Gene3D" id="1.25.40.20">
    <property type="entry name" value="Ankyrin repeat-containing domain"/>
    <property type="match status" value="1"/>
</dbReference>
<name>A0A6U2HGA8_HEMAN</name>
<dbReference type="AlphaFoldDB" id="A0A6U2HGA8"/>
<sequence>MPGESGMVRSSSRGELAPPPKLLQTPALDEDGHEAADKWSNRAPGQPAAAAADAKGTPSAEADDNHFAEMLEDLFPRAVPEQVFVKHMSSVLNNHGFKKDTSINLVSTCRDELCRSLTDLLDSEWNPHFSISSLAGFVFCGRTGFKAAMAHAPVVNGKERYVFWVAPHIALSADGQVGKCFRPHRRDASSACGALLGVLAELKSGKMSLRLDQTDIEQSLVKQELVGHLPYGHLPTLVELTYAAYDCILKEIKETAAVSIHPSNCEYAIVAGIQIHGPGGQNFFWPGMMSTYDGTGFKVDMYEEYATAVNEWHVNLQGWNASEALMLLQKRRREARLAAKTGDVEKLKRVPISLGGIRDHSHRTLLHVAAIYNQLEVAKHLITEDPSLIGQYDLDKCSAMDYAVDNHFDDVARLIKSYGGGIEGQHLFEGLMASVERLDLESFERYVKFAKDKEEALSARDKDGRSLVHICMDIRKQTEAEQLKQERIIQELIAFGADGNAVDHYGNDVLHHAPEAKRKSFEMMRQT</sequence>
<dbReference type="PANTHER" id="PTHR38016:SF1">
    <property type="entry name" value="LIMITING CO2-INDUCIBLE PROTEIN B_C BETA CARBONYIC ANHYDRASE DOMAIN-CONTAINING PROTEIN"/>
    <property type="match status" value="1"/>
</dbReference>
<dbReference type="InterPro" id="IPR040703">
    <property type="entry name" value="LCIB/C_CA"/>
</dbReference>
<evidence type="ECO:0000259" key="2">
    <source>
        <dbReference type="Pfam" id="PF18599"/>
    </source>
</evidence>